<dbReference type="PANTHER" id="PTHR44688:SF16">
    <property type="entry name" value="DNA-BINDING TRANSCRIPTIONAL ACTIVATOR DEVR_DOSR"/>
    <property type="match status" value="1"/>
</dbReference>
<comment type="caution">
    <text evidence="5">The sequence shown here is derived from an EMBL/GenBank/DDBJ whole genome shotgun (WGS) entry which is preliminary data.</text>
</comment>
<dbReference type="InterPro" id="IPR036388">
    <property type="entry name" value="WH-like_DNA-bd_sf"/>
</dbReference>
<evidence type="ECO:0000256" key="1">
    <source>
        <dbReference type="ARBA" id="ARBA00023015"/>
    </source>
</evidence>
<evidence type="ECO:0000313" key="6">
    <source>
        <dbReference type="Proteomes" id="UP000179233"/>
    </source>
</evidence>
<dbReference type="GO" id="GO:0003677">
    <property type="term" value="F:DNA binding"/>
    <property type="evidence" value="ECO:0007669"/>
    <property type="project" value="UniProtKB-KW"/>
</dbReference>
<dbReference type="InterPro" id="IPR000792">
    <property type="entry name" value="Tscrpt_reg_LuxR_C"/>
</dbReference>
<dbReference type="GO" id="GO:0006355">
    <property type="term" value="P:regulation of DNA-templated transcription"/>
    <property type="evidence" value="ECO:0007669"/>
    <property type="project" value="InterPro"/>
</dbReference>
<accession>A0A1G1VQW1</accession>
<sequence>MHRQEAPETSFSPLEAFSDTLSRYAQLIGHTDPLSPSEAATLIAKHSGTSSLPEKTTVSNNMKHLLHVLHEEDAQIPPDVVMFALDREMDKAEMRSRFGWKEVTLPQAARVLAVLGEPVDPGPASQMEARLKAAYPTISQLFRRKANNTEPSIPARFFLELFATILPDEQERALVEAGIRKYGFSPTEYACLYLTARGKTNEEITEILEFKWQNVKNHEHNLLEKIWETGNTAVYDRTQLSQVAVQEGLVPYSLLVNLPEAGKTGNLGLLSPREAEVLQFITIGLANKQIAQQLVISSQTVKNHVTAILDKLECQNRTAASLIWHIAARTGQPELRKNNGRP</sequence>
<dbReference type="EMBL" id="MHCJ01000006">
    <property type="protein sequence ID" value="OGY17773.1"/>
    <property type="molecule type" value="Genomic_DNA"/>
</dbReference>
<proteinExistence type="predicted"/>
<dbReference type="Proteomes" id="UP000179233">
    <property type="component" value="Unassembled WGS sequence"/>
</dbReference>
<evidence type="ECO:0000256" key="3">
    <source>
        <dbReference type="ARBA" id="ARBA00023163"/>
    </source>
</evidence>
<feature type="domain" description="HTH luxR-type" evidence="4">
    <location>
        <begin position="263"/>
        <end position="328"/>
    </location>
</feature>
<name>A0A1G1VQW1_9BACT</name>
<protein>
    <recommendedName>
        <fullName evidence="4">HTH luxR-type domain-containing protein</fullName>
    </recommendedName>
</protein>
<dbReference type="PANTHER" id="PTHR44688">
    <property type="entry name" value="DNA-BINDING TRANSCRIPTIONAL ACTIVATOR DEVR_DOSR"/>
    <property type="match status" value="1"/>
</dbReference>
<dbReference type="PROSITE" id="PS00622">
    <property type="entry name" value="HTH_LUXR_1"/>
    <property type="match status" value="2"/>
</dbReference>
<evidence type="ECO:0000259" key="4">
    <source>
        <dbReference type="PROSITE" id="PS50043"/>
    </source>
</evidence>
<dbReference type="CDD" id="cd06170">
    <property type="entry name" value="LuxR_C_like"/>
    <property type="match status" value="1"/>
</dbReference>
<dbReference type="Pfam" id="PF00196">
    <property type="entry name" value="GerE"/>
    <property type="match status" value="2"/>
</dbReference>
<dbReference type="SMART" id="SM00421">
    <property type="entry name" value="HTH_LUXR"/>
    <property type="match status" value="2"/>
</dbReference>
<dbReference type="InterPro" id="IPR016032">
    <property type="entry name" value="Sig_transdc_resp-reg_C-effctor"/>
</dbReference>
<organism evidence="5 6">
    <name type="scientific">Candidatus Chisholmbacteria bacterium RIFCSPHIGHO2_01_FULL_52_32</name>
    <dbReference type="NCBI Taxonomy" id="1797591"/>
    <lineage>
        <taxon>Bacteria</taxon>
        <taxon>Candidatus Chisholmiibacteriota</taxon>
    </lineage>
</organism>
<dbReference type="PROSITE" id="PS50043">
    <property type="entry name" value="HTH_LUXR_2"/>
    <property type="match status" value="1"/>
</dbReference>
<keyword evidence="2" id="KW-0238">DNA-binding</keyword>
<dbReference type="AlphaFoldDB" id="A0A1G1VQW1"/>
<keyword evidence="1" id="KW-0805">Transcription regulation</keyword>
<reference evidence="5 6" key="1">
    <citation type="journal article" date="2016" name="Nat. Commun.">
        <title>Thousands of microbial genomes shed light on interconnected biogeochemical processes in an aquifer system.</title>
        <authorList>
            <person name="Anantharaman K."/>
            <person name="Brown C.T."/>
            <person name="Hug L.A."/>
            <person name="Sharon I."/>
            <person name="Castelle C.J."/>
            <person name="Probst A.J."/>
            <person name="Thomas B.C."/>
            <person name="Singh A."/>
            <person name="Wilkins M.J."/>
            <person name="Karaoz U."/>
            <person name="Brodie E.L."/>
            <person name="Williams K.H."/>
            <person name="Hubbard S.S."/>
            <person name="Banfield J.F."/>
        </authorList>
    </citation>
    <scope>NUCLEOTIDE SEQUENCE [LARGE SCALE GENOMIC DNA]</scope>
</reference>
<evidence type="ECO:0000256" key="2">
    <source>
        <dbReference type="ARBA" id="ARBA00023125"/>
    </source>
</evidence>
<gene>
    <name evidence="5" type="ORF">A2786_00395</name>
</gene>
<evidence type="ECO:0000313" key="5">
    <source>
        <dbReference type="EMBL" id="OGY17773.1"/>
    </source>
</evidence>
<dbReference type="PRINTS" id="PR00038">
    <property type="entry name" value="HTHLUXR"/>
</dbReference>
<dbReference type="Gene3D" id="1.10.10.10">
    <property type="entry name" value="Winged helix-like DNA-binding domain superfamily/Winged helix DNA-binding domain"/>
    <property type="match status" value="2"/>
</dbReference>
<dbReference type="SUPFAM" id="SSF46894">
    <property type="entry name" value="C-terminal effector domain of the bipartite response regulators"/>
    <property type="match status" value="2"/>
</dbReference>
<keyword evidence="3" id="KW-0804">Transcription</keyword>